<name>A0A4Q1CK17_9BACT</name>
<gene>
    <name evidence="2" type="ORF">ESA94_09635</name>
</gene>
<protein>
    <submittedName>
        <fullName evidence="2">Uncharacterized protein</fullName>
    </submittedName>
</protein>
<evidence type="ECO:0000313" key="2">
    <source>
        <dbReference type="EMBL" id="RXK60714.1"/>
    </source>
</evidence>
<organism evidence="2 3">
    <name type="scientific">Lacibacter luteus</name>
    <dbReference type="NCBI Taxonomy" id="2508719"/>
    <lineage>
        <taxon>Bacteria</taxon>
        <taxon>Pseudomonadati</taxon>
        <taxon>Bacteroidota</taxon>
        <taxon>Chitinophagia</taxon>
        <taxon>Chitinophagales</taxon>
        <taxon>Chitinophagaceae</taxon>
        <taxon>Lacibacter</taxon>
    </lineage>
</organism>
<dbReference type="Proteomes" id="UP000290204">
    <property type="component" value="Unassembled WGS sequence"/>
</dbReference>
<feature type="signal peptide" evidence="1">
    <location>
        <begin position="1"/>
        <end position="16"/>
    </location>
</feature>
<reference evidence="2 3" key="1">
    <citation type="submission" date="2019-01" db="EMBL/GenBank/DDBJ databases">
        <title>Lacibacter sp. strain TTM-7.</title>
        <authorList>
            <person name="Chen W.-M."/>
        </authorList>
    </citation>
    <scope>NUCLEOTIDE SEQUENCE [LARGE SCALE GENOMIC DNA]</scope>
    <source>
        <strain evidence="2 3">TTM-7</strain>
    </source>
</reference>
<evidence type="ECO:0000313" key="3">
    <source>
        <dbReference type="Proteomes" id="UP000290204"/>
    </source>
</evidence>
<evidence type="ECO:0000256" key="1">
    <source>
        <dbReference type="SAM" id="SignalP"/>
    </source>
</evidence>
<dbReference type="RefSeq" id="WP_129130675.1">
    <property type="nucleotide sequence ID" value="NZ_SDHW01000002.1"/>
</dbReference>
<dbReference type="PROSITE" id="PS51257">
    <property type="entry name" value="PROKAR_LIPOPROTEIN"/>
    <property type="match status" value="1"/>
</dbReference>
<proteinExistence type="predicted"/>
<dbReference type="OrthoDB" id="679569at2"/>
<comment type="caution">
    <text evidence="2">The sequence shown here is derived from an EMBL/GenBank/DDBJ whole genome shotgun (WGS) entry which is preliminary data.</text>
</comment>
<feature type="chain" id="PRO_5020699900" evidence="1">
    <location>
        <begin position="17"/>
        <end position="166"/>
    </location>
</feature>
<dbReference type="AlphaFoldDB" id="A0A4Q1CK17"/>
<dbReference type="EMBL" id="SDHW01000002">
    <property type="protein sequence ID" value="RXK60714.1"/>
    <property type="molecule type" value="Genomic_DNA"/>
</dbReference>
<sequence length="166" mass="18695">MKQYLLLLFFIAAVLACNNEASKEQDAKLSNEVNQPQQWFATDTVVVWDCSAEDKTKKRIYAPIDSVTEPKALINGVNKTYSEIKLEFDHLSGDTLFVKIPAAEWLTERAGNSGAEQYLSFAALNLLETKAIRYVHFDFTAGVHARPTTWSGKDFSDWKKDPSSVQ</sequence>
<keyword evidence="1" id="KW-0732">Signal</keyword>
<accession>A0A4Q1CK17</accession>
<keyword evidence="3" id="KW-1185">Reference proteome</keyword>